<dbReference type="AlphaFoldDB" id="A0AA38NW10"/>
<reference evidence="4" key="1">
    <citation type="submission" date="2022-08" db="EMBL/GenBank/DDBJ databases">
        <authorList>
            <consortium name="DOE Joint Genome Institute"/>
            <person name="Min B."/>
            <person name="Riley R."/>
            <person name="Sierra-Patev S."/>
            <person name="Naranjo-Ortiz M."/>
            <person name="Looney B."/>
            <person name="Konkel Z."/>
            <person name="Slot J.C."/>
            <person name="Sakamoto Y."/>
            <person name="Steenwyk J.L."/>
            <person name="Rokas A."/>
            <person name="Carro J."/>
            <person name="Camarero S."/>
            <person name="Ferreira P."/>
            <person name="Molpeceres G."/>
            <person name="Ruiz-Duenas F.J."/>
            <person name="Serrano A."/>
            <person name="Henrissat B."/>
            <person name="Drula E."/>
            <person name="Hughes K.W."/>
            <person name="Mata J.L."/>
            <person name="Ishikawa N.K."/>
            <person name="Vargas-Isla R."/>
            <person name="Ushijima S."/>
            <person name="Smith C.A."/>
            <person name="Ahrendt S."/>
            <person name="Andreopoulos W."/>
            <person name="He G."/>
            <person name="Labutti K."/>
            <person name="Lipzen A."/>
            <person name="Ng V."/>
            <person name="Sandor L."/>
            <person name="Barry K."/>
            <person name="Martinez A.T."/>
            <person name="Xiao Y."/>
            <person name="Gibbons J.G."/>
            <person name="Terashima K."/>
            <person name="Hibbett D.S."/>
            <person name="Grigoriev I.V."/>
        </authorList>
    </citation>
    <scope>NUCLEOTIDE SEQUENCE</scope>
    <source>
        <strain evidence="4">TFB9207</strain>
    </source>
</reference>
<keyword evidence="1 2" id="KW-0728">SH3 domain</keyword>
<evidence type="ECO:0000313" key="5">
    <source>
        <dbReference type="Proteomes" id="UP001163846"/>
    </source>
</evidence>
<dbReference type="PROSITE" id="PS50002">
    <property type="entry name" value="SH3"/>
    <property type="match status" value="1"/>
</dbReference>
<dbReference type="Pfam" id="PF14604">
    <property type="entry name" value="SH3_9"/>
    <property type="match status" value="1"/>
</dbReference>
<evidence type="ECO:0000313" key="4">
    <source>
        <dbReference type="EMBL" id="KAJ3831663.1"/>
    </source>
</evidence>
<protein>
    <recommendedName>
        <fullName evidence="3">SH3 domain-containing protein</fullName>
    </recommendedName>
</protein>
<feature type="domain" description="SH3" evidence="3">
    <location>
        <begin position="4"/>
        <end position="59"/>
    </location>
</feature>
<dbReference type="Proteomes" id="UP001163846">
    <property type="component" value="Unassembled WGS sequence"/>
</dbReference>
<evidence type="ECO:0000259" key="3">
    <source>
        <dbReference type="PROSITE" id="PS50002"/>
    </source>
</evidence>
<gene>
    <name evidence="4" type="ORF">F5878DRAFT_499324</name>
</gene>
<dbReference type="SMART" id="SM00326">
    <property type="entry name" value="SH3"/>
    <property type="match status" value="1"/>
</dbReference>
<keyword evidence="5" id="KW-1185">Reference proteome</keyword>
<name>A0AA38NW10_9AGAR</name>
<feature type="non-terminal residue" evidence="4">
    <location>
        <position position="1"/>
    </location>
</feature>
<evidence type="ECO:0000256" key="2">
    <source>
        <dbReference type="PROSITE-ProRule" id="PRU00192"/>
    </source>
</evidence>
<organism evidence="4 5">
    <name type="scientific">Lentinula raphanica</name>
    <dbReference type="NCBI Taxonomy" id="153919"/>
    <lineage>
        <taxon>Eukaryota</taxon>
        <taxon>Fungi</taxon>
        <taxon>Dikarya</taxon>
        <taxon>Basidiomycota</taxon>
        <taxon>Agaricomycotina</taxon>
        <taxon>Agaricomycetes</taxon>
        <taxon>Agaricomycetidae</taxon>
        <taxon>Agaricales</taxon>
        <taxon>Marasmiineae</taxon>
        <taxon>Omphalotaceae</taxon>
        <taxon>Lentinula</taxon>
    </lineage>
</organism>
<dbReference type="Gene3D" id="2.30.30.40">
    <property type="entry name" value="SH3 Domains"/>
    <property type="match status" value="1"/>
</dbReference>
<evidence type="ECO:0000256" key="1">
    <source>
        <dbReference type="ARBA" id="ARBA00022443"/>
    </source>
</evidence>
<dbReference type="InterPro" id="IPR036028">
    <property type="entry name" value="SH3-like_dom_sf"/>
</dbReference>
<comment type="caution">
    <text evidence="4">The sequence shown here is derived from an EMBL/GenBank/DDBJ whole genome shotgun (WGS) entry which is preliminary data.</text>
</comment>
<accession>A0AA38NW10</accession>
<feature type="non-terminal residue" evidence="4">
    <location>
        <position position="59"/>
    </location>
</feature>
<sequence>ARSAFISRATVRYTFVPNLPDELTILDGEVLNVLQEYDDGWVLCSNDKGETGMVPLECL</sequence>
<dbReference type="InterPro" id="IPR001452">
    <property type="entry name" value="SH3_domain"/>
</dbReference>
<dbReference type="EMBL" id="MU807312">
    <property type="protein sequence ID" value="KAJ3831663.1"/>
    <property type="molecule type" value="Genomic_DNA"/>
</dbReference>
<proteinExistence type="predicted"/>
<dbReference type="SUPFAM" id="SSF50044">
    <property type="entry name" value="SH3-domain"/>
    <property type="match status" value="1"/>
</dbReference>